<organism evidence="1 2">
    <name type="scientific">Exocentrus adspersus</name>
    <dbReference type="NCBI Taxonomy" id="1586481"/>
    <lineage>
        <taxon>Eukaryota</taxon>
        <taxon>Metazoa</taxon>
        <taxon>Ecdysozoa</taxon>
        <taxon>Arthropoda</taxon>
        <taxon>Hexapoda</taxon>
        <taxon>Insecta</taxon>
        <taxon>Pterygota</taxon>
        <taxon>Neoptera</taxon>
        <taxon>Endopterygota</taxon>
        <taxon>Coleoptera</taxon>
        <taxon>Polyphaga</taxon>
        <taxon>Cucujiformia</taxon>
        <taxon>Chrysomeloidea</taxon>
        <taxon>Cerambycidae</taxon>
        <taxon>Lamiinae</taxon>
        <taxon>Acanthocinini</taxon>
        <taxon>Exocentrus</taxon>
    </lineage>
</organism>
<sequence length="179" mass="20392">MTKEQPGLEMKTVMNGRSVAETKEEKTNATAVAVLKIKLMTRSCHLCIVRMQLKYYQKGYNIFLRTFTSKTREADGKTPWKKNLLQGKNLHCSKQACEPFLMASLEAGNRLWAQLKICFAAQLALPGIEIPKYRCCNRYRDRRPCSTTTPVVPGENESRTFTVFRAATGRPPNYAINCY</sequence>
<gene>
    <name evidence="1" type="ORF">NQ315_001607</name>
</gene>
<reference evidence="1 2" key="1">
    <citation type="journal article" date="2023" name="Insect Mol. Biol.">
        <title>Genome sequencing provides insights into the evolution of gene families encoding plant cell wall-degrading enzymes in longhorned beetles.</title>
        <authorList>
            <person name="Shin N.R."/>
            <person name="Okamura Y."/>
            <person name="Kirsch R."/>
            <person name="Pauchet Y."/>
        </authorList>
    </citation>
    <scope>NUCLEOTIDE SEQUENCE [LARGE SCALE GENOMIC DNA]</scope>
    <source>
        <strain evidence="1">EAD_L_NR</strain>
    </source>
</reference>
<keyword evidence="2" id="KW-1185">Reference proteome</keyword>
<dbReference type="Proteomes" id="UP001159042">
    <property type="component" value="Unassembled WGS sequence"/>
</dbReference>
<evidence type="ECO:0000313" key="2">
    <source>
        <dbReference type="Proteomes" id="UP001159042"/>
    </source>
</evidence>
<protein>
    <submittedName>
        <fullName evidence="1">Uncharacterized protein</fullName>
    </submittedName>
</protein>
<dbReference type="AlphaFoldDB" id="A0AAV8W9Q4"/>
<accession>A0AAV8W9Q4</accession>
<evidence type="ECO:0000313" key="1">
    <source>
        <dbReference type="EMBL" id="KAJ8923058.1"/>
    </source>
</evidence>
<dbReference type="EMBL" id="JANEYG010000005">
    <property type="protein sequence ID" value="KAJ8923058.1"/>
    <property type="molecule type" value="Genomic_DNA"/>
</dbReference>
<proteinExistence type="predicted"/>
<comment type="caution">
    <text evidence="1">The sequence shown here is derived from an EMBL/GenBank/DDBJ whole genome shotgun (WGS) entry which is preliminary data.</text>
</comment>
<name>A0AAV8W9Q4_9CUCU</name>